<comment type="caution">
    <text evidence="2">The sequence shown here is derived from an EMBL/GenBank/DDBJ whole genome shotgun (WGS) entry which is preliminary data.</text>
</comment>
<reference evidence="2 3" key="1">
    <citation type="submission" date="2019-07" db="EMBL/GenBank/DDBJ databases">
        <title>Whole genome shotgun sequence of Chryseobacterium hagamense NBRC 105253.</title>
        <authorList>
            <person name="Hosoyama A."/>
            <person name="Uohara A."/>
            <person name="Ohji S."/>
            <person name="Ichikawa N."/>
        </authorList>
    </citation>
    <scope>NUCLEOTIDE SEQUENCE [LARGE SCALE GENOMIC DNA]</scope>
    <source>
        <strain evidence="2 3">NBRC 105253</strain>
    </source>
</reference>
<gene>
    <name evidence="2" type="ORF">CHA01nite_15260</name>
</gene>
<accession>A0A511YKV4</accession>
<organism evidence="2 3">
    <name type="scientific">Chryseobacterium hagamense</name>
    <dbReference type="NCBI Taxonomy" id="395935"/>
    <lineage>
        <taxon>Bacteria</taxon>
        <taxon>Pseudomonadati</taxon>
        <taxon>Bacteroidota</taxon>
        <taxon>Flavobacteriia</taxon>
        <taxon>Flavobacteriales</taxon>
        <taxon>Weeksellaceae</taxon>
        <taxon>Chryseobacterium group</taxon>
        <taxon>Chryseobacterium</taxon>
    </lineage>
</organism>
<name>A0A511YKV4_9FLAO</name>
<proteinExistence type="predicted"/>
<evidence type="ECO:0000256" key="1">
    <source>
        <dbReference type="SAM" id="MobiDB-lite"/>
    </source>
</evidence>
<evidence type="ECO:0000313" key="3">
    <source>
        <dbReference type="Proteomes" id="UP000321863"/>
    </source>
</evidence>
<dbReference type="AlphaFoldDB" id="A0A511YKV4"/>
<keyword evidence="3" id="KW-1185">Reference proteome</keyword>
<dbReference type="EMBL" id="BJYJ01000005">
    <property type="protein sequence ID" value="GEN75786.1"/>
    <property type="molecule type" value="Genomic_DNA"/>
</dbReference>
<evidence type="ECO:0000313" key="2">
    <source>
        <dbReference type="EMBL" id="GEN75786.1"/>
    </source>
</evidence>
<sequence>MRKGAVIRSGKSGHKECKTGYPDSIPPAHPDFPVRQDLPDKDRLQEFYKDSLPDRCHRSVVLRLL</sequence>
<protein>
    <submittedName>
        <fullName evidence="2">Uncharacterized protein</fullName>
    </submittedName>
</protein>
<dbReference type="Proteomes" id="UP000321863">
    <property type="component" value="Unassembled WGS sequence"/>
</dbReference>
<feature type="region of interest" description="Disordered" evidence="1">
    <location>
        <begin position="1"/>
        <end position="36"/>
    </location>
</feature>